<dbReference type="EMBL" id="CAJNNV010032725">
    <property type="protein sequence ID" value="CAE8640845.1"/>
    <property type="molecule type" value="Genomic_DNA"/>
</dbReference>
<protein>
    <submittedName>
        <fullName evidence="2">Uncharacterized protein</fullName>
    </submittedName>
</protein>
<feature type="region of interest" description="Disordered" evidence="1">
    <location>
        <begin position="1"/>
        <end position="41"/>
    </location>
</feature>
<feature type="compositionally biased region" description="Basic and acidic residues" evidence="1">
    <location>
        <begin position="16"/>
        <end position="29"/>
    </location>
</feature>
<evidence type="ECO:0000313" key="2">
    <source>
        <dbReference type="EMBL" id="CAE8640845.1"/>
    </source>
</evidence>
<gene>
    <name evidence="2" type="ORF">PGLA1383_LOCUS55600</name>
</gene>
<reference evidence="2" key="1">
    <citation type="submission" date="2021-02" db="EMBL/GenBank/DDBJ databases">
        <authorList>
            <person name="Dougan E. K."/>
            <person name="Rhodes N."/>
            <person name="Thang M."/>
            <person name="Chan C."/>
        </authorList>
    </citation>
    <scope>NUCLEOTIDE SEQUENCE</scope>
</reference>
<comment type="caution">
    <text evidence="2">The sequence shown here is derived from an EMBL/GenBank/DDBJ whole genome shotgun (WGS) entry which is preliminary data.</text>
</comment>
<dbReference type="Proteomes" id="UP000654075">
    <property type="component" value="Unassembled WGS sequence"/>
</dbReference>
<accession>A0A813HR94</accession>
<evidence type="ECO:0000313" key="3">
    <source>
        <dbReference type="Proteomes" id="UP000654075"/>
    </source>
</evidence>
<organism evidence="2 3">
    <name type="scientific">Polarella glacialis</name>
    <name type="common">Dinoflagellate</name>
    <dbReference type="NCBI Taxonomy" id="89957"/>
    <lineage>
        <taxon>Eukaryota</taxon>
        <taxon>Sar</taxon>
        <taxon>Alveolata</taxon>
        <taxon>Dinophyceae</taxon>
        <taxon>Suessiales</taxon>
        <taxon>Suessiaceae</taxon>
        <taxon>Polarella</taxon>
    </lineage>
</organism>
<name>A0A813HR94_POLGL</name>
<proteinExistence type="predicted"/>
<sequence length="133" mass="13775">MGSDAGGKGGGGRGGYRRDYNARPDRGGFMDRSGASGAAAENGAAWSSYNGNGVANGNGVQKAENSVVSANGNGVAHTNVVANGCPQAALADLEKKVADIHQDFSQSLHKVGEKENEKFDLIFAILTELQHRQ</sequence>
<feature type="non-terminal residue" evidence="2">
    <location>
        <position position="133"/>
    </location>
</feature>
<evidence type="ECO:0000256" key="1">
    <source>
        <dbReference type="SAM" id="MobiDB-lite"/>
    </source>
</evidence>
<keyword evidence="3" id="KW-1185">Reference proteome</keyword>
<feature type="compositionally biased region" description="Gly residues" evidence="1">
    <location>
        <begin position="1"/>
        <end position="14"/>
    </location>
</feature>
<dbReference type="AlphaFoldDB" id="A0A813HR94"/>